<reference evidence="4 5" key="1">
    <citation type="submission" date="2024-01" db="EMBL/GenBank/DDBJ databases">
        <title>Mesobacterium rodlantinim sp. nov., isolated from shallow sea hydrothermal systems off Kueishantao Island.</title>
        <authorList>
            <person name="Su Z."/>
            <person name="Tang K."/>
        </authorList>
    </citation>
    <scope>NUCLEOTIDE SEQUENCE [LARGE SCALE GENOMIC DNA]</scope>
    <source>
        <strain evidence="4 5">TK19101</strain>
    </source>
</reference>
<organism evidence="4 5">
    <name type="scientific">Mesobacterium hydrothermale</name>
    <dbReference type="NCBI Taxonomy" id="3111907"/>
    <lineage>
        <taxon>Bacteria</taxon>
        <taxon>Pseudomonadati</taxon>
        <taxon>Pseudomonadota</taxon>
        <taxon>Alphaproteobacteria</taxon>
        <taxon>Rhodobacterales</taxon>
        <taxon>Roseobacteraceae</taxon>
        <taxon>Mesobacterium</taxon>
    </lineage>
</organism>
<dbReference type="Pfam" id="PF13649">
    <property type="entry name" value="Methyltransf_25"/>
    <property type="match status" value="1"/>
</dbReference>
<proteinExistence type="predicted"/>
<evidence type="ECO:0000259" key="3">
    <source>
        <dbReference type="Pfam" id="PF13649"/>
    </source>
</evidence>
<sequence>MDWDAFFTVHKDLPREGPGTQDDVDWACGLADLAPDAVICDAGAGPGGDVSALLAHVPRGRVVAVEKVPGFVRQGQTRFADTPRVSFEEGDMAALADHAQAPFDLIWCAGALYFLGLEAGIAAMAKALKAGGVLAFSEPCFFVDSPSPAARAFWDGYPAQTPETLSKMLQDAGFAVLGQRALPDDSWEAYFRPMERRIAELRTTQSERLEPMLEACAAEADAWRAVRRETGYLLSVARLG</sequence>
<dbReference type="Gene3D" id="3.40.50.150">
    <property type="entry name" value="Vaccinia Virus protein VP39"/>
    <property type="match status" value="1"/>
</dbReference>
<dbReference type="PANTHER" id="PTHR43861">
    <property type="entry name" value="TRANS-ACONITATE 2-METHYLTRANSFERASE-RELATED"/>
    <property type="match status" value="1"/>
</dbReference>
<gene>
    <name evidence="4" type="ORF">VK792_13545</name>
</gene>
<comment type="caution">
    <text evidence="4">The sequence shown here is derived from an EMBL/GenBank/DDBJ whole genome shotgun (WGS) entry which is preliminary data.</text>
</comment>
<protein>
    <submittedName>
        <fullName evidence="4">Class I SAM-dependent methyltransferase</fullName>
        <ecNumber evidence="4">2.1.-.-</ecNumber>
    </submittedName>
</protein>
<evidence type="ECO:0000256" key="1">
    <source>
        <dbReference type="ARBA" id="ARBA00022603"/>
    </source>
</evidence>
<accession>A0ABU6HLI2</accession>
<dbReference type="InterPro" id="IPR029063">
    <property type="entry name" value="SAM-dependent_MTases_sf"/>
</dbReference>
<evidence type="ECO:0000256" key="2">
    <source>
        <dbReference type="ARBA" id="ARBA00022679"/>
    </source>
</evidence>
<dbReference type="EC" id="2.1.-.-" evidence="4"/>
<dbReference type="PANTHER" id="PTHR43861:SF1">
    <property type="entry name" value="TRANS-ACONITATE 2-METHYLTRANSFERASE"/>
    <property type="match status" value="1"/>
</dbReference>
<dbReference type="CDD" id="cd02440">
    <property type="entry name" value="AdoMet_MTases"/>
    <property type="match status" value="1"/>
</dbReference>
<dbReference type="EMBL" id="JAYLLH010000019">
    <property type="protein sequence ID" value="MEC3862313.1"/>
    <property type="molecule type" value="Genomic_DNA"/>
</dbReference>
<dbReference type="Proteomes" id="UP001348149">
    <property type="component" value="Unassembled WGS sequence"/>
</dbReference>
<name>A0ABU6HLI2_9RHOB</name>
<evidence type="ECO:0000313" key="5">
    <source>
        <dbReference type="Proteomes" id="UP001348149"/>
    </source>
</evidence>
<keyword evidence="5" id="KW-1185">Reference proteome</keyword>
<keyword evidence="2 4" id="KW-0808">Transferase</keyword>
<dbReference type="InterPro" id="IPR041698">
    <property type="entry name" value="Methyltransf_25"/>
</dbReference>
<dbReference type="SUPFAM" id="SSF53335">
    <property type="entry name" value="S-adenosyl-L-methionine-dependent methyltransferases"/>
    <property type="match status" value="1"/>
</dbReference>
<feature type="domain" description="Methyltransferase" evidence="3">
    <location>
        <begin position="39"/>
        <end position="132"/>
    </location>
</feature>
<evidence type="ECO:0000313" key="4">
    <source>
        <dbReference type="EMBL" id="MEC3862313.1"/>
    </source>
</evidence>
<dbReference type="GO" id="GO:0008168">
    <property type="term" value="F:methyltransferase activity"/>
    <property type="evidence" value="ECO:0007669"/>
    <property type="project" value="UniProtKB-KW"/>
</dbReference>
<dbReference type="GO" id="GO:0032259">
    <property type="term" value="P:methylation"/>
    <property type="evidence" value="ECO:0007669"/>
    <property type="project" value="UniProtKB-KW"/>
</dbReference>
<keyword evidence="1 4" id="KW-0489">Methyltransferase</keyword>
<dbReference type="RefSeq" id="WP_326298057.1">
    <property type="nucleotide sequence ID" value="NZ_JAYLLH010000019.1"/>
</dbReference>